<dbReference type="OMA" id="NYGQGSK"/>
<dbReference type="EMBL" id="EQ974136">
    <property type="protein sequence ID" value="EEF32934.1"/>
    <property type="molecule type" value="Genomic_DNA"/>
</dbReference>
<dbReference type="AlphaFoldDB" id="B9STZ9"/>
<dbReference type="Proteomes" id="UP000008311">
    <property type="component" value="Unassembled WGS sequence"/>
</dbReference>
<dbReference type="KEGG" id="rcu:8287627"/>
<evidence type="ECO:0000313" key="2">
    <source>
        <dbReference type="EMBL" id="EEF32934.1"/>
    </source>
</evidence>
<gene>
    <name evidence="2" type="ORF">RCOM_0753080</name>
</gene>
<evidence type="ECO:0000313" key="3">
    <source>
        <dbReference type="Proteomes" id="UP000008311"/>
    </source>
</evidence>
<feature type="compositionally biased region" description="Basic and acidic residues" evidence="1">
    <location>
        <begin position="58"/>
        <end position="69"/>
    </location>
</feature>
<dbReference type="eggNOG" id="ENOG502SD0A">
    <property type="taxonomic scope" value="Eukaryota"/>
</dbReference>
<organism evidence="2 3">
    <name type="scientific">Ricinus communis</name>
    <name type="common">Castor bean</name>
    <dbReference type="NCBI Taxonomy" id="3988"/>
    <lineage>
        <taxon>Eukaryota</taxon>
        <taxon>Viridiplantae</taxon>
        <taxon>Streptophyta</taxon>
        <taxon>Embryophyta</taxon>
        <taxon>Tracheophyta</taxon>
        <taxon>Spermatophyta</taxon>
        <taxon>Magnoliopsida</taxon>
        <taxon>eudicotyledons</taxon>
        <taxon>Gunneridae</taxon>
        <taxon>Pentapetalae</taxon>
        <taxon>rosids</taxon>
        <taxon>fabids</taxon>
        <taxon>Malpighiales</taxon>
        <taxon>Euphorbiaceae</taxon>
        <taxon>Acalyphoideae</taxon>
        <taxon>Acalypheae</taxon>
        <taxon>Ricinus</taxon>
    </lineage>
</organism>
<proteinExistence type="predicted"/>
<keyword evidence="3" id="KW-1185">Reference proteome</keyword>
<sequence>MASGFLLCKLTRSLTVRPSTPLLCNPMMKRYTHAENQGHRGVEEKAPSLADEFRRVAEEKAKAEEKTEQVADQGIASQTSDKTSDGAEEAATVGRGGGDTEAVKGRYKGHEPGADYRRRR</sequence>
<feature type="compositionally biased region" description="Basic and acidic residues" evidence="1">
    <location>
        <begin position="101"/>
        <end position="120"/>
    </location>
</feature>
<accession>B9STZ9</accession>
<name>B9STZ9_RICCO</name>
<protein>
    <submittedName>
        <fullName evidence="2">Uncharacterized protein</fullName>
    </submittedName>
</protein>
<evidence type="ECO:0000256" key="1">
    <source>
        <dbReference type="SAM" id="MobiDB-lite"/>
    </source>
</evidence>
<feature type="region of interest" description="Disordered" evidence="1">
    <location>
        <begin position="58"/>
        <end position="120"/>
    </location>
</feature>
<dbReference type="OrthoDB" id="955245at2759"/>
<dbReference type="STRING" id="3988.B9STZ9"/>
<dbReference type="InParanoid" id="B9STZ9"/>
<reference evidence="3" key="1">
    <citation type="journal article" date="2010" name="Nat. Biotechnol.">
        <title>Draft genome sequence of the oilseed species Ricinus communis.</title>
        <authorList>
            <person name="Chan A.P."/>
            <person name="Crabtree J."/>
            <person name="Zhao Q."/>
            <person name="Lorenzi H."/>
            <person name="Orvis J."/>
            <person name="Puiu D."/>
            <person name="Melake-Berhan A."/>
            <person name="Jones K.M."/>
            <person name="Redman J."/>
            <person name="Chen G."/>
            <person name="Cahoon E.B."/>
            <person name="Gedil M."/>
            <person name="Stanke M."/>
            <person name="Haas B.J."/>
            <person name="Wortman J.R."/>
            <person name="Fraser-Liggett C.M."/>
            <person name="Ravel J."/>
            <person name="Rabinowicz P.D."/>
        </authorList>
    </citation>
    <scope>NUCLEOTIDE SEQUENCE [LARGE SCALE GENOMIC DNA]</scope>
    <source>
        <strain evidence="3">cv. Hale</strain>
    </source>
</reference>